<dbReference type="PANTHER" id="PTHR30158">
    <property type="entry name" value="ACRA/E-RELATED COMPONENT OF DRUG EFFLUX TRANSPORTER"/>
    <property type="match status" value="1"/>
</dbReference>
<comment type="similarity">
    <text evidence="2">Belongs to the membrane fusion protein (MFP) (TC 8.A.1) family.</text>
</comment>
<evidence type="ECO:0000256" key="3">
    <source>
        <dbReference type="SAM" id="Coils"/>
    </source>
</evidence>
<feature type="domain" description="Multidrug resistance protein MdtA-like C-terminal permuted SH3" evidence="9">
    <location>
        <begin position="317"/>
        <end position="378"/>
    </location>
</feature>
<feature type="coiled-coil region" evidence="3">
    <location>
        <begin position="118"/>
        <end position="183"/>
    </location>
</feature>
<keyword evidence="5" id="KW-0472">Membrane</keyword>
<feature type="domain" description="Multidrug resistance protein MdtA-like barrel-sandwich hybrid" evidence="7">
    <location>
        <begin position="79"/>
        <end position="211"/>
    </location>
</feature>
<dbReference type="GO" id="GO:0022857">
    <property type="term" value="F:transmembrane transporter activity"/>
    <property type="evidence" value="ECO:0007669"/>
    <property type="project" value="InterPro"/>
</dbReference>
<sequence>MTVRHERRTATLPRYYALLAVSTGAMVLGGAMLSGCESHVNAASTGARPPMKVTVVSAAQSDVPITGEWVGTLDGYVNAQIQPQANGYLIRQDYREGSQVQEGQVLFEIDPRPFEAALQQAQGQLGQAQAQLALAQINVNRDTPLAQAHAIAQSQLDNEIQQKAQAEAAVRTAEAAVATANLNLGFTKVRSLITGVAGQATTQVGNLVSTQSVLTSVSQLNPIKVYFSISDSEYLALTKQADTGGSDLLHGASKIPLTLTLSDGEVYPQKGHVVFVDRQLDSQTGAIRIAAAFPNPGNILRPGQFGRVKAATEVLHNAILVPQAAVNEFQGQEQVFTIAANNTVHANNVTLGPQFGNNWVVESGLSGGSLVITDNVQKLREGEPVTPEISGQSASVSKPMQADGR</sequence>
<evidence type="ECO:0000259" key="7">
    <source>
        <dbReference type="Pfam" id="PF25917"/>
    </source>
</evidence>
<dbReference type="Gene3D" id="2.40.420.20">
    <property type="match status" value="1"/>
</dbReference>
<dbReference type="Gene3D" id="1.10.287.470">
    <property type="entry name" value="Helix hairpin bin"/>
    <property type="match status" value="1"/>
</dbReference>
<dbReference type="Pfam" id="PF25917">
    <property type="entry name" value="BSH_RND"/>
    <property type="match status" value="1"/>
</dbReference>
<dbReference type="Proteomes" id="UP000239735">
    <property type="component" value="Unassembled WGS sequence"/>
</dbReference>
<evidence type="ECO:0000256" key="1">
    <source>
        <dbReference type="ARBA" id="ARBA00004196"/>
    </source>
</evidence>
<accession>A0A2N9LW05</accession>
<organism evidence="10 11">
    <name type="scientific">Candidatus Sulfuritelmatomonas gaucii</name>
    <dbReference type="NCBI Taxonomy" id="2043161"/>
    <lineage>
        <taxon>Bacteria</taxon>
        <taxon>Pseudomonadati</taxon>
        <taxon>Acidobacteriota</taxon>
        <taxon>Terriglobia</taxon>
        <taxon>Terriglobales</taxon>
        <taxon>Acidobacteriaceae</taxon>
        <taxon>Candidatus Sulfuritelmatomonas</taxon>
    </lineage>
</organism>
<dbReference type="Pfam" id="PF25944">
    <property type="entry name" value="Beta-barrel_RND"/>
    <property type="match status" value="1"/>
</dbReference>
<feature type="domain" description="Multidrug resistance protein MdtA-like beta-barrel" evidence="8">
    <location>
        <begin position="222"/>
        <end position="309"/>
    </location>
</feature>
<dbReference type="EMBL" id="OKRB01000118">
    <property type="protein sequence ID" value="SPE27313.1"/>
    <property type="molecule type" value="Genomic_DNA"/>
</dbReference>
<evidence type="ECO:0000259" key="8">
    <source>
        <dbReference type="Pfam" id="PF25944"/>
    </source>
</evidence>
<keyword evidence="5" id="KW-1133">Transmembrane helix</keyword>
<dbReference type="GO" id="GO:0005886">
    <property type="term" value="C:plasma membrane"/>
    <property type="evidence" value="ECO:0007669"/>
    <property type="project" value="TreeGrafter"/>
</dbReference>
<protein>
    <submittedName>
        <fullName evidence="10">Efflux transporter, RND family, MFP subunit</fullName>
    </submittedName>
</protein>
<dbReference type="OrthoDB" id="9801814at2"/>
<dbReference type="GO" id="GO:0046677">
    <property type="term" value="P:response to antibiotic"/>
    <property type="evidence" value="ECO:0007669"/>
    <property type="project" value="TreeGrafter"/>
</dbReference>
<dbReference type="InterPro" id="IPR058626">
    <property type="entry name" value="MdtA-like_b-barrel"/>
</dbReference>
<dbReference type="Pfam" id="PF25876">
    <property type="entry name" value="HH_MFP_RND"/>
    <property type="match status" value="1"/>
</dbReference>
<reference evidence="11" key="1">
    <citation type="submission" date="2018-02" db="EMBL/GenBank/DDBJ databases">
        <authorList>
            <person name="Hausmann B."/>
        </authorList>
    </citation>
    <scope>NUCLEOTIDE SEQUENCE [LARGE SCALE GENOMIC DNA]</scope>
    <source>
        <strain evidence="11">Peat soil MAG SbA5</strain>
    </source>
</reference>
<proteinExistence type="inferred from homology"/>
<comment type="subcellular location">
    <subcellularLocation>
        <location evidence="1">Cell envelope</location>
    </subcellularLocation>
</comment>
<evidence type="ECO:0000259" key="6">
    <source>
        <dbReference type="Pfam" id="PF25876"/>
    </source>
</evidence>
<dbReference type="Pfam" id="PF25967">
    <property type="entry name" value="RND-MFP_C"/>
    <property type="match status" value="1"/>
</dbReference>
<dbReference type="Gene3D" id="2.40.50.100">
    <property type="match status" value="1"/>
</dbReference>
<evidence type="ECO:0000256" key="5">
    <source>
        <dbReference type="SAM" id="Phobius"/>
    </source>
</evidence>
<dbReference type="InterPro" id="IPR006143">
    <property type="entry name" value="RND_pump_MFP"/>
</dbReference>
<evidence type="ECO:0000256" key="2">
    <source>
        <dbReference type="ARBA" id="ARBA00009477"/>
    </source>
</evidence>
<dbReference type="InterPro" id="IPR058627">
    <property type="entry name" value="MdtA-like_C"/>
</dbReference>
<feature type="region of interest" description="Disordered" evidence="4">
    <location>
        <begin position="381"/>
        <end position="405"/>
    </location>
</feature>
<dbReference type="AlphaFoldDB" id="A0A2N9LW05"/>
<feature type="transmembrane region" description="Helical" evidence="5">
    <location>
        <begin position="12"/>
        <end position="33"/>
    </location>
</feature>
<feature type="domain" description="Multidrug resistance protein MdtA-like alpha-helical hairpin" evidence="6">
    <location>
        <begin position="118"/>
        <end position="187"/>
    </location>
</feature>
<dbReference type="Gene3D" id="2.40.30.170">
    <property type="match status" value="1"/>
</dbReference>
<evidence type="ECO:0000313" key="10">
    <source>
        <dbReference type="EMBL" id="SPE27313.1"/>
    </source>
</evidence>
<evidence type="ECO:0000313" key="11">
    <source>
        <dbReference type="Proteomes" id="UP000239735"/>
    </source>
</evidence>
<evidence type="ECO:0000259" key="9">
    <source>
        <dbReference type="Pfam" id="PF25967"/>
    </source>
</evidence>
<evidence type="ECO:0000256" key="4">
    <source>
        <dbReference type="SAM" id="MobiDB-lite"/>
    </source>
</evidence>
<keyword evidence="5" id="KW-0812">Transmembrane</keyword>
<dbReference type="SUPFAM" id="SSF111369">
    <property type="entry name" value="HlyD-like secretion proteins"/>
    <property type="match status" value="1"/>
</dbReference>
<keyword evidence="3" id="KW-0175">Coiled coil</keyword>
<dbReference type="InterPro" id="IPR058624">
    <property type="entry name" value="MdtA-like_HH"/>
</dbReference>
<dbReference type="NCBIfam" id="TIGR01730">
    <property type="entry name" value="RND_mfp"/>
    <property type="match status" value="1"/>
</dbReference>
<dbReference type="InterPro" id="IPR058625">
    <property type="entry name" value="MdtA-like_BSH"/>
</dbReference>
<name>A0A2N9LW05_9BACT</name>
<feature type="compositionally biased region" description="Polar residues" evidence="4">
    <location>
        <begin position="389"/>
        <end position="398"/>
    </location>
</feature>
<gene>
    <name evidence="10" type="ORF">SBA5_590030</name>
</gene>